<evidence type="ECO:0000256" key="1">
    <source>
        <dbReference type="SAM" id="MobiDB-lite"/>
    </source>
</evidence>
<dbReference type="PROSITE" id="PS50883">
    <property type="entry name" value="EAL"/>
    <property type="match status" value="1"/>
</dbReference>
<feature type="transmembrane region" description="Helical" evidence="2">
    <location>
        <begin position="319"/>
        <end position="335"/>
    </location>
</feature>
<dbReference type="InterPro" id="IPR043128">
    <property type="entry name" value="Rev_trsase/Diguanyl_cyclase"/>
</dbReference>
<sequence length="917" mass="97989">MVRGSTSSAVPRRAGPAPRTIRRHSAPKRDNLAPEPSAGRRSPSNGTRGHGPCQNGGEKRYQIWRKEEYVRLLSEGVGEKWTLAGVTRPVFVVFAVLALTLMVISAQAAIAAPGHQWPLIVLGVLCAAALEIPKLQVGSVRHRTPVITLPVIALLALETVLPLRISVGVIVTGVLVIEVLRTQRWAVALYRAGLTGVGGVVCSLVYLGLNAPPLSVPVLITAAVASISYVAFVIAVGTFRMRYTKDAFDLGGRPMLSTRRVLLVGGGYAAVAAAAAQWNHAFADGSSQSIGVVVVLLALTLLAATEKLVIRSLIMRRRLVGMIAGVTALNASTFLETPRRDVSSDGGSGTDAATDITEMLCRAVSTTVGVESVTVRDAPPAAGEIGVVVALTAGTEQFVVAHRDPMDRGFTRDDELALRALAQTADAVVTARSDIGGLIVRANTDPLTGLPNYGAFQVSLANINEHRNYEEALAVLFLDLDDFKRLNDRYGHQAGDSVLHELGRRLRRAVGPHDVVARVGGDEFIVILTRLTSLSEAKAMAEQILADVGQPLTVGLNHFTLVLSMGLAYSAQQESDVSLLIHDADQSMLAVKRSRRAGGPSNESSLSISEHRSTAMDDLIAHAIDDDLLELAFQPIVSLVTNQIWAFEALVRYTDAELGPVSPPALVEKAKSLGRLDALTRQVAIKAMRAAADFRLEDSRIVCMTFNVEAAQIVPARLGDFVEILADRYPEISLCLELNERSVAKVSAEIRAQVEHLRDAGIMIALDDYGSEDSSVDALVRLPMDILKIDRSLVDDLADIRQREVLTALQGFGDKLEYSMIVEGVENAFMAEQLNMLGIRAAQGFHYGMPQSYEVTRHRLERFGAAAIVPTELPAAVVDEVARRDAPAAAPAAAPRAAAPAAAPASAAPIGRPVPLP</sequence>
<dbReference type="GO" id="GO:0071111">
    <property type="term" value="F:cyclic-guanylate-specific phosphodiesterase activity"/>
    <property type="evidence" value="ECO:0007669"/>
    <property type="project" value="InterPro"/>
</dbReference>
<dbReference type="InterPro" id="IPR001633">
    <property type="entry name" value="EAL_dom"/>
</dbReference>
<evidence type="ECO:0000313" key="6">
    <source>
        <dbReference type="Proteomes" id="UP000297447"/>
    </source>
</evidence>
<dbReference type="OrthoDB" id="23692at2"/>
<dbReference type="NCBIfam" id="TIGR00254">
    <property type="entry name" value="GGDEF"/>
    <property type="match status" value="1"/>
</dbReference>
<reference evidence="5 6" key="1">
    <citation type="submission" date="2019-03" db="EMBL/GenBank/DDBJ databases">
        <title>Genomics of glacier-inhabiting Cryobacterium strains.</title>
        <authorList>
            <person name="Liu Q."/>
            <person name="Xin Y.-H."/>
        </authorList>
    </citation>
    <scope>NUCLEOTIDE SEQUENCE [LARGE SCALE GENOMIC DNA]</scope>
    <source>
        <strain evidence="5 6">Hh14</strain>
    </source>
</reference>
<dbReference type="PANTHER" id="PTHR33121">
    <property type="entry name" value="CYCLIC DI-GMP PHOSPHODIESTERASE PDEF"/>
    <property type="match status" value="1"/>
</dbReference>
<dbReference type="Pfam" id="PF00563">
    <property type="entry name" value="EAL"/>
    <property type="match status" value="1"/>
</dbReference>
<feature type="transmembrane region" description="Helical" evidence="2">
    <location>
        <begin position="260"/>
        <end position="278"/>
    </location>
</feature>
<keyword evidence="2" id="KW-0812">Transmembrane</keyword>
<dbReference type="Gene3D" id="3.30.70.270">
    <property type="match status" value="1"/>
</dbReference>
<dbReference type="EMBL" id="SOHE01000082">
    <property type="protein sequence ID" value="TFD45774.1"/>
    <property type="molecule type" value="Genomic_DNA"/>
</dbReference>
<dbReference type="SMART" id="SM00052">
    <property type="entry name" value="EAL"/>
    <property type="match status" value="1"/>
</dbReference>
<feature type="transmembrane region" description="Helical" evidence="2">
    <location>
        <begin position="188"/>
        <end position="209"/>
    </location>
</feature>
<feature type="region of interest" description="Disordered" evidence="1">
    <location>
        <begin position="889"/>
        <end position="917"/>
    </location>
</feature>
<organism evidence="5 6">
    <name type="scientific">Cryobacterium frigoriphilum</name>
    <dbReference type="NCBI Taxonomy" id="1259150"/>
    <lineage>
        <taxon>Bacteria</taxon>
        <taxon>Bacillati</taxon>
        <taxon>Actinomycetota</taxon>
        <taxon>Actinomycetes</taxon>
        <taxon>Micrococcales</taxon>
        <taxon>Microbacteriaceae</taxon>
        <taxon>Cryobacterium</taxon>
    </lineage>
</organism>
<evidence type="ECO:0000259" key="3">
    <source>
        <dbReference type="PROSITE" id="PS50883"/>
    </source>
</evidence>
<dbReference type="PROSITE" id="PS50887">
    <property type="entry name" value="GGDEF"/>
    <property type="match status" value="1"/>
</dbReference>
<keyword evidence="2" id="KW-0472">Membrane</keyword>
<evidence type="ECO:0000256" key="2">
    <source>
        <dbReference type="SAM" id="Phobius"/>
    </source>
</evidence>
<dbReference type="InterPro" id="IPR029787">
    <property type="entry name" value="Nucleotide_cyclase"/>
</dbReference>
<dbReference type="Pfam" id="PF00990">
    <property type="entry name" value="GGDEF"/>
    <property type="match status" value="1"/>
</dbReference>
<feature type="transmembrane region" description="Helical" evidence="2">
    <location>
        <begin position="290"/>
        <end position="310"/>
    </location>
</feature>
<feature type="transmembrane region" description="Helical" evidence="2">
    <location>
        <begin position="215"/>
        <end position="239"/>
    </location>
</feature>
<dbReference type="SUPFAM" id="SSF141868">
    <property type="entry name" value="EAL domain-like"/>
    <property type="match status" value="1"/>
</dbReference>
<feature type="compositionally biased region" description="Low complexity" evidence="1">
    <location>
        <begin position="889"/>
        <end position="909"/>
    </location>
</feature>
<proteinExistence type="predicted"/>
<dbReference type="PANTHER" id="PTHR33121:SF79">
    <property type="entry name" value="CYCLIC DI-GMP PHOSPHODIESTERASE PDED-RELATED"/>
    <property type="match status" value="1"/>
</dbReference>
<comment type="caution">
    <text evidence="5">The sequence shown here is derived from an EMBL/GenBank/DDBJ whole genome shotgun (WGS) entry which is preliminary data.</text>
</comment>
<feature type="transmembrane region" description="Helical" evidence="2">
    <location>
        <begin position="163"/>
        <end position="181"/>
    </location>
</feature>
<keyword evidence="2" id="KW-1133">Transmembrane helix</keyword>
<keyword evidence="6" id="KW-1185">Reference proteome</keyword>
<dbReference type="Proteomes" id="UP000297447">
    <property type="component" value="Unassembled WGS sequence"/>
</dbReference>
<gene>
    <name evidence="5" type="ORF">E3T55_18100</name>
</gene>
<dbReference type="CDD" id="cd01949">
    <property type="entry name" value="GGDEF"/>
    <property type="match status" value="1"/>
</dbReference>
<dbReference type="CDD" id="cd01948">
    <property type="entry name" value="EAL"/>
    <property type="match status" value="1"/>
</dbReference>
<feature type="region of interest" description="Disordered" evidence="1">
    <location>
        <begin position="1"/>
        <end position="57"/>
    </location>
</feature>
<protein>
    <submittedName>
        <fullName evidence="5">Bifunctional diguanylate cyclase/phosphodiesterase</fullName>
    </submittedName>
</protein>
<dbReference type="InterPro" id="IPR000160">
    <property type="entry name" value="GGDEF_dom"/>
</dbReference>
<dbReference type="AlphaFoldDB" id="A0A4R8ZUB9"/>
<dbReference type="InterPro" id="IPR050706">
    <property type="entry name" value="Cyclic-di-GMP_PDE-like"/>
</dbReference>
<dbReference type="SUPFAM" id="SSF55073">
    <property type="entry name" value="Nucleotide cyclase"/>
    <property type="match status" value="1"/>
</dbReference>
<accession>A0A4R8ZUB9</accession>
<dbReference type="InterPro" id="IPR035919">
    <property type="entry name" value="EAL_sf"/>
</dbReference>
<evidence type="ECO:0000313" key="5">
    <source>
        <dbReference type="EMBL" id="TFD45774.1"/>
    </source>
</evidence>
<evidence type="ECO:0000259" key="4">
    <source>
        <dbReference type="PROSITE" id="PS50887"/>
    </source>
</evidence>
<dbReference type="Gene3D" id="3.20.20.450">
    <property type="entry name" value="EAL domain"/>
    <property type="match status" value="1"/>
</dbReference>
<dbReference type="SMART" id="SM00267">
    <property type="entry name" value="GGDEF"/>
    <property type="match status" value="1"/>
</dbReference>
<feature type="domain" description="EAL" evidence="3">
    <location>
        <begin position="613"/>
        <end position="864"/>
    </location>
</feature>
<feature type="domain" description="GGDEF" evidence="4">
    <location>
        <begin position="471"/>
        <end position="608"/>
    </location>
</feature>
<feature type="transmembrane region" description="Helical" evidence="2">
    <location>
        <begin position="90"/>
        <end position="110"/>
    </location>
</feature>
<name>A0A4R8ZUB9_9MICO</name>